<keyword evidence="4" id="KW-1003">Cell membrane</keyword>
<feature type="transmembrane region" description="Helical" evidence="9">
    <location>
        <begin position="254"/>
        <end position="272"/>
    </location>
</feature>
<feature type="transmembrane region" description="Helical" evidence="9">
    <location>
        <begin position="9"/>
        <end position="30"/>
    </location>
</feature>
<dbReference type="GO" id="GO:0055085">
    <property type="term" value="P:transmembrane transport"/>
    <property type="evidence" value="ECO:0007669"/>
    <property type="project" value="TreeGrafter"/>
</dbReference>
<organism evidence="10 11">
    <name type="scientific">Hominifimenecus microfluidus</name>
    <dbReference type="NCBI Taxonomy" id="2885348"/>
    <lineage>
        <taxon>Bacteria</taxon>
        <taxon>Bacillati</taxon>
        <taxon>Bacillota</taxon>
        <taxon>Clostridia</taxon>
        <taxon>Lachnospirales</taxon>
        <taxon>Lachnospiraceae</taxon>
        <taxon>Hominifimenecus</taxon>
    </lineage>
</organism>
<evidence type="ECO:0000256" key="4">
    <source>
        <dbReference type="ARBA" id="ARBA00022475"/>
    </source>
</evidence>
<protein>
    <submittedName>
        <fullName evidence="10">AI-2E family transporter</fullName>
    </submittedName>
</protein>
<dbReference type="Pfam" id="PF01594">
    <property type="entry name" value="AI-2E_transport"/>
    <property type="match status" value="1"/>
</dbReference>
<evidence type="ECO:0000313" key="11">
    <source>
        <dbReference type="Proteomes" id="UP001198182"/>
    </source>
</evidence>
<comment type="caution">
    <text evidence="10">The sequence shown here is derived from an EMBL/GenBank/DDBJ whole genome shotgun (WGS) entry which is preliminary data.</text>
</comment>
<keyword evidence="7 9" id="KW-0472">Membrane</keyword>
<feature type="transmembrane region" description="Helical" evidence="9">
    <location>
        <begin position="36"/>
        <end position="59"/>
    </location>
</feature>
<evidence type="ECO:0000256" key="9">
    <source>
        <dbReference type="SAM" id="Phobius"/>
    </source>
</evidence>
<evidence type="ECO:0000256" key="3">
    <source>
        <dbReference type="ARBA" id="ARBA00022448"/>
    </source>
</evidence>
<dbReference type="InterPro" id="IPR002549">
    <property type="entry name" value="AI-2E-like"/>
</dbReference>
<dbReference type="PANTHER" id="PTHR21716:SF53">
    <property type="entry name" value="PERMEASE PERM-RELATED"/>
    <property type="match status" value="1"/>
</dbReference>
<evidence type="ECO:0000256" key="2">
    <source>
        <dbReference type="ARBA" id="ARBA00009773"/>
    </source>
</evidence>
<accession>A0AAE3E9I8</accession>
<keyword evidence="5 9" id="KW-0812">Transmembrane</keyword>
<comment type="similarity">
    <text evidence="2">Belongs to the autoinducer-2 exporter (AI-2E) (TC 2.A.86) family.</text>
</comment>
<feature type="transmembrane region" description="Helical" evidence="9">
    <location>
        <begin position="303"/>
        <end position="324"/>
    </location>
</feature>
<feature type="transmembrane region" description="Helical" evidence="9">
    <location>
        <begin position="94"/>
        <end position="115"/>
    </location>
</feature>
<feature type="transmembrane region" description="Helical" evidence="9">
    <location>
        <begin position="344"/>
        <end position="374"/>
    </location>
</feature>
<dbReference type="RefSeq" id="WP_308453552.1">
    <property type="nucleotide sequence ID" value="NZ_JAJEQR010000020.1"/>
</dbReference>
<feature type="transmembrane region" description="Helical" evidence="9">
    <location>
        <begin position="278"/>
        <end position="296"/>
    </location>
</feature>
<dbReference type="PANTHER" id="PTHR21716">
    <property type="entry name" value="TRANSMEMBRANE PROTEIN"/>
    <property type="match status" value="1"/>
</dbReference>
<comment type="subcellular location">
    <subcellularLocation>
        <location evidence="1">Cell membrane</location>
        <topology evidence="1">Multi-pass membrane protein</topology>
    </subcellularLocation>
</comment>
<dbReference type="Proteomes" id="UP001198182">
    <property type="component" value="Unassembled WGS sequence"/>
</dbReference>
<dbReference type="EMBL" id="JAJEQR010000020">
    <property type="protein sequence ID" value="MCC2231017.1"/>
    <property type="molecule type" value="Genomic_DNA"/>
</dbReference>
<feature type="compositionally biased region" description="Basic and acidic residues" evidence="8">
    <location>
        <begin position="417"/>
        <end position="434"/>
    </location>
</feature>
<keyword evidence="6 9" id="KW-1133">Transmembrane helix</keyword>
<reference evidence="10" key="1">
    <citation type="submission" date="2021-10" db="EMBL/GenBank/DDBJ databases">
        <title>Anaerobic single-cell dispensing facilitates the cultivation of human gut bacteria.</title>
        <authorList>
            <person name="Afrizal A."/>
        </authorList>
    </citation>
    <scope>NUCLEOTIDE SEQUENCE</scope>
    <source>
        <strain evidence="10">CLA-AA-H215</strain>
    </source>
</reference>
<gene>
    <name evidence="10" type="ORF">LKD81_08400</name>
</gene>
<name>A0AAE3E9I8_9FIRM</name>
<feature type="region of interest" description="Disordered" evidence="8">
    <location>
        <begin position="417"/>
        <end position="442"/>
    </location>
</feature>
<dbReference type="AlphaFoldDB" id="A0AAE3E9I8"/>
<evidence type="ECO:0000256" key="8">
    <source>
        <dbReference type="SAM" id="MobiDB-lite"/>
    </source>
</evidence>
<feature type="transmembrane region" description="Helical" evidence="9">
    <location>
        <begin position="188"/>
        <end position="210"/>
    </location>
</feature>
<evidence type="ECO:0000313" key="10">
    <source>
        <dbReference type="EMBL" id="MCC2231017.1"/>
    </source>
</evidence>
<keyword evidence="11" id="KW-1185">Reference proteome</keyword>
<proteinExistence type="inferred from homology"/>
<sequence>MRFRWDKKYLYWGVTAFCVIAASIVFFLILSKISAIKGFFGIILKVIKPVLYGLLFAYLMNPLVKTFERPILVQWGEKIYGKDSRKSRSFARCIAILLALVLVLLIVIGLLWLVLPRLYESIQTLVTNLPLYFDRMRSTVEEIFKANQDVEDYVLGLFDNLSQTLSSFLSGDLVNELKTVLVSITSSVYAVVMEIVYIAIGFIVAVYILTSKERFAAQTKKVLYSIFDVQHATDIIEEAHEVNEIFIGFVSGKILDSLIIGVICYISLNIIQMPYKELVSVIVGVTNVIPFFGPFIGAVPSAFLILLVDPFKCLIFVIYILILQQIDGNIIGPKILGQNTGLSSFWVICAILVGGGLFGFAGMLFGVPVFAVIYRSVKRAVEHSLKKKDVPVKTSDFLKIAYLDPVTGEPVSLETVAREKEQKKAEEQKKEQTKIQRKKNTK</sequence>
<evidence type="ECO:0000256" key="5">
    <source>
        <dbReference type="ARBA" id="ARBA00022692"/>
    </source>
</evidence>
<dbReference type="GO" id="GO:0005886">
    <property type="term" value="C:plasma membrane"/>
    <property type="evidence" value="ECO:0007669"/>
    <property type="project" value="UniProtKB-SubCell"/>
</dbReference>
<keyword evidence="3" id="KW-0813">Transport</keyword>
<evidence type="ECO:0000256" key="1">
    <source>
        <dbReference type="ARBA" id="ARBA00004651"/>
    </source>
</evidence>
<evidence type="ECO:0000256" key="6">
    <source>
        <dbReference type="ARBA" id="ARBA00022989"/>
    </source>
</evidence>
<evidence type="ECO:0000256" key="7">
    <source>
        <dbReference type="ARBA" id="ARBA00023136"/>
    </source>
</evidence>